<dbReference type="Pfam" id="PF00392">
    <property type="entry name" value="GntR"/>
    <property type="match status" value="1"/>
</dbReference>
<name>A0A7W9V2W0_9ACTN</name>
<keyword evidence="7" id="KW-1185">Reference proteome</keyword>
<dbReference type="AlphaFoldDB" id="A0A7W9V2W0"/>
<organism evidence="6 7">
    <name type="scientific">Streptomyces zagrosensis</name>
    <dbReference type="NCBI Taxonomy" id="1042984"/>
    <lineage>
        <taxon>Bacteria</taxon>
        <taxon>Bacillati</taxon>
        <taxon>Actinomycetota</taxon>
        <taxon>Actinomycetes</taxon>
        <taxon>Kitasatosporales</taxon>
        <taxon>Streptomycetaceae</taxon>
        <taxon>Streptomyces</taxon>
    </lineage>
</organism>
<evidence type="ECO:0000256" key="2">
    <source>
        <dbReference type="ARBA" id="ARBA00023125"/>
    </source>
</evidence>
<dbReference type="InterPro" id="IPR000524">
    <property type="entry name" value="Tscrpt_reg_HTH_GntR"/>
</dbReference>
<evidence type="ECO:0000256" key="1">
    <source>
        <dbReference type="ARBA" id="ARBA00023015"/>
    </source>
</evidence>
<proteinExistence type="predicted"/>
<sequence length="125" mass="13690">MLGTEDIVAKVRGDITEGVYRPGDALPSPESLAAELRVLTRAVEAAYRQLADGGLLMANLLGPGVVVADPELDPTIRAVVQAVHTMQHQLERFEKQLDHLSERVDTVRRMGEAGRAAESQKTQRY</sequence>
<keyword evidence="1" id="KW-0805">Transcription regulation</keyword>
<evidence type="ECO:0000259" key="5">
    <source>
        <dbReference type="PROSITE" id="PS50949"/>
    </source>
</evidence>
<feature type="domain" description="HTH gntR-type" evidence="5">
    <location>
        <begin position="1"/>
        <end position="70"/>
    </location>
</feature>
<dbReference type="SUPFAM" id="SSF46785">
    <property type="entry name" value="Winged helix' DNA-binding domain"/>
    <property type="match status" value="1"/>
</dbReference>
<keyword evidence="2 6" id="KW-0238">DNA-binding</keyword>
<gene>
    <name evidence="6" type="ORF">FHS42_006787</name>
</gene>
<dbReference type="GO" id="GO:0003677">
    <property type="term" value="F:DNA binding"/>
    <property type="evidence" value="ECO:0007669"/>
    <property type="project" value="UniProtKB-KW"/>
</dbReference>
<dbReference type="PROSITE" id="PS50949">
    <property type="entry name" value="HTH_GNTR"/>
    <property type="match status" value="1"/>
</dbReference>
<dbReference type="Proteomes" id="UP000588098">
    <property type="component" value="Unassembled WGS sequence"/>
</dbReference>
<evidence type="ECO:0000256" key="4">
    <source>
        <dbReference type="SAM" id="Coils"/>
    </source>
</evidence>
<evidence type="ECO:0000313" key="6">
    <source>
        <dbReference type="EMBL" id="MBB5939691.1"/>
    </source>
</evidence>
<dbReference type="RefSeq" id="WP_184579196.1">
    <property type="nucleotide sequence ID" value="NZ_JACHJL010000026.1"/>
</dbReference>
<protein>
    <submittedName>
        <fullName evidence="6">DNA-binding transcriptional regulator YhcF (GntR family)</fullName>
    </submittedName>
</protein>
<dbReference type="SMART" id="SM00345">
    <property type="entry name" value="HTH_GNTR"/>
    <property type="match status" value="1"/>
</dbReference>
<keyword evidence="3" id="KW-0804">Transcription</keyword>
<accession>A0A7W9V2W0</accession>
<reference evidence="6 7" key="1">
    <citation type="submission" date="2020-08" db="EMBL/GenBank/DDBJ databases">
        <title>Genomic Encyclopedia of Type Strains, Phase III (KMG-III): the genomes of soil and plant-associated and newly described type strains.</title>
        <authorList>
            <person name="Whitman W."/>
        </authorList>
    </citation>
    <scope>NUCLEOTIDE SEQUENCE [LARGE SCALE GENOMIC DNA]</scope>
    <source>
        <strain evidence="6 7">CECT 8305</strain>
    </source>
</reference>
<dbReference type="Gene3D" id="1.10.10.10">
    <property type="entry name" value="Winged helix-like DNA-binding domain superfamily/Winged helix DNA-binding domain"/>
    <property type="match status" value="1"/>
</dbReference>
<comment type="caution">
    <text evidence="6">The sequence shown here is derived from an EMBL/GenBank/DDBJ whole genome shotgun (WGS) entry which is preliminary data.</text>
</comment>
<dbReference type="InterPro" id="IPR036390">
    <property type="entry name" value="WH_DNA-bd_sf"/>
</dbReference>
<feature type="coiled-coil region" evidence="4">
    <location>
        <begin position="83"/>
        <end position="110"/>
    </location>
</feature>
<dbReference type="InterPro" id="IPR036388">
    <property type="entry name" value="WH-like_DNA-bd_sf"/>
</dbReference>
<dbReference type="GO" id="GO:0003700">
    <property type="term" value="F:DNA-binding transcription factor activity"/>
    <property type="evidence" value="ECO:0007669"/>
    <property type="project" value="InterPro"/>
</dbReference>
<keyword evidence="4" id="KW-0175">Coiled coil</keyword>
<dbReference type="EMBL" id="JACHJL010000026">
    <property type="protein sequence ID" value="MBB5939691.1"/>
    <property type="molecule type" value="Genomic_DNA"/>
</dbReference>
<evidence type="ECO:0000256" key="3">
    <source>
        <dbReference type="ARBA" id="ARBA00023163"/>
    </source>
</evidence>
<evidence type="ECO:0000313" key="7">
    <source>
        <dbReference type="Proteomes" id="UP000588098"/>
    </source>
</evidence>